<dbReference type="InterPro" id="IPR041723">
    <property type="entry name" value="CCT"/>
</dbReference>
<evidence type="ECO:0000256" key="6">
    <source>
        <dbReference type="ARBA" id="ARBA00023098"/>
    </source>
</evidence>
<dbReference type="EMBL" id="JADBJN010000001">
    <property type="protein sequence ID" value="KAG5679628.1"/>
    <property type="molecule type" value="Genomic_DNA"/>
</dbReference>
<dbReference type="SUPFAM" id="SSF52374">
    <property type="entry name" value="Nucleotidylyl transferase"/>
    <property type="match status" value="1"/>
</dbReference>
<keyword evidence="7" id="KW-0594">Phospholipid biosynthesis</keyword>
<dbReference type="EC" id="2.7.7.15" evidence="10"/>
<keyword evidence="5" id="KW-0548">Nucleotidyltransferase</keyword>
<evidence type="ECO:0000256" key="5">
    <source>
        <dbReference type="ARBA" id="ARBA00022695"/>
    </source>
</evidence>
<dbReference type="PANTHER" id="PTHR10739:SF13">
    <property type="entry name" value="CHOLINE-PHOSPHATE CYTIDYLYLTRANSFERASE"/>
    <property type="match status" value="1"/>
</dbReference>
<evidence type="ECO:0000256" key="4">
    <source>
        <dbReference type="ARBA" id="ARBA00022679"/>
    </source>
</evidence>
<evidence type="ECO:0000256" key="1">
    <source>
        <dbReference type="ARBA" id="ARBA00005189"/>
    </source>
</evidence>
<dbReference type="InterPro" id="IPR045049">
    <property type="entry name" value="Pcy1-like"/>
</dbReference>
<dbReference type="GO" id="GO:0031210">
    <property type="term" value="F:phosphatidylcholine binding"/>
    <property type="evidence" value="ECO:0007669"/>
    <property type="project" value="TreeGrafter"/>
</dbReference>
<dbReference type="Pfam" id="PF01467">
    <property type="entry name" value="CTP_transf_like"/>
    <property type="match status" value="1"/>
</dbReference>
<dbReference type="AlphaFoldDB" id="A0A9J6CBX6"/>
<keyword evidence="8" id="KW-1208">Phospholipid metabolism</keyword>
<evidence type="ECO:0000256" key="10">
    <source>
        <dbReference type="ARBA" id="ARBA00026101"/>
    </source>
</evidence>
<keyword evidence="6" id="KW-0443">Lipid metabolism</keyword>
<keyword evidence="4" id="KW-0808">Transferase</keyword>
<name>A0A9J6CBX6_POLVA</name>
<proteinExistence type="inferred from homology"/>
<evidence type="ECO:0000313" key="13">
    <source>
        <dbReference type="Proteomes" id="UP001107558"/>
    </source>
</evidence>
<dbReference type="GO" id="GO:0004105">
    <property type="term" value="F:choline-phosphate cytidylyltransferase activity"/>
    <property type="evidence" value="ECO:0007669"/>
    <property type="project" value="UniProtKB-EC"/>
</dbReference>
<dbReference type="InterPro" id="IPR014729">
    <property type="entry name" value="Rossmann-like_a/b/a_fold"/>
</dbReference>
<evidence type="ECO:0000259" key="11">
    <source>
        <dbReference type="Pfam" id="PF01467"/>
    </source>
</evidence>
<dbReference type="OrthoDB" id="17102at2759"/>
<evidence type="ECO:0000256" key="8">
    <source>
        <dbReference type="ARBA" id="ARBA00023264"/>
    </source>
</evidence>
<comment type="pathway">
    <text evidence="9">Phospholipid metabolism; phosphatidylcholine biosynthesis; phosphatidylcholine from phosphocholine: step 1/2.</text>
</comment>
<comment type="caution">
    <text evidence="12">The sequence shown here is derived from an EMBL/GenBank/DDBJ whole genome shotgun (WGS) entry which is preliminary data.</text>
</comment>
<evidence type="ECO:0000313" key="12">
    <source>
        <dbReference type="EMBL" id="KAG5679628.1"/>
    </source>
</evidence>
<sequence length="362" mass="42302">MESRKRPHEKETMFEIVKDDSKNNIKSSYKYISDKPTLCKPAPFSTDPEAIAEREACDYSHRITLDMARNGTANRKIRIYTDGIYDLFHQGHARQMMQAKNIFPNSEVYLIIGACSDELTHSMKGRTVMTDVERYEALRHCRYVDEIIRDAPWKITDEFMEKHKIDFVAQDSTPYVTQDCDDLYKEIKEKGYFVATERTEGVSTSGLIARLVRDYDIYVRRNLARGYSAKELNVSFLKEKKFRLQNKLDEIKDKGKKVKEDVIMKWEEKSNELMRAFLMLFGRDNWSQKWDKSKDAIKDVISLHPKKRSNFFKSIKEHDDASPPKKIPRIKHYSITSDEDDEELSNGNKGFPSITFTLPSSI</sequence>
<feature type="domain" description="Cytidyltransferase-like" evidence="11">
    <location>
        <begin position="80"/>
        <end position="209"/>
    </location>
</feature>
<reference evidence="12" key="1">
    <citation type="submission" date="2021-03" db="EMBL/GenBank/DDBJ databases">
        <title>Chromosome level genome of the anhydrobiotic midge Polypedilum vanderplanki.</title>
        <authorList>
            <person name="Yoshida Y."/>
            <person name="Kikawada T."/>
            <person name="Gusev O."/>
        </authorList>
    </citation>
    <scope>NUCLEOTIDE SEQUENCE</scope>
    <source>
        <strain evidence="12">NIAS01</strain>
        <tissue evidence="12">Whole body or cell culture</tissue>
    </source>
</reference>
<dbReference type="NCBIfam" id="TIGR00125">
    <property type="entry name" value="cyt_tran_rel"/>
    <property type="match status" value="1"/>
</dbReference>
<dbReference type="Proteomes" id="UP001107558">
    <property type="component" value="Chromosome 1"/>
</dbReference>
<comment type="similarity">
    <text evidence="2">Belongs to the cytidylyltransferase family.</text>
</comment>
<keyword evidence="3" id="KW-0444">Lipid biosynthesis</keyword>
<dbReference type="CDD" id="cd02174">
    <property type="entry name" value="CCT"/>
    <property type="match status" value="1"/>
</dbReference>
<gene>
    <name evidence="12" type="ORF">PVAND_009188</name>
</gene>
<keyword evidence="13" id="KW-1185">Reference proteome</keyword>
<evidence type="ECO:0000256" key="3">
    <source>
        <dbReference type="ARBA" id="ARBA00022516"/>
    </source>
</evidence>
<evidence type="ECO:0000256" key="9">
    <source>
        <dbReference type="ARBA" id="ARBA00025706"/>
    </source>
</evidence>
<dbReference type="FunFam" id="3.40.50.620:FF:000016">
    <property type="entry name" value="Putative choline-phosphate cytidylyltransferase B"/>
    <property type="match status" value="1"/>
</dbReference>
<protein>
    <recommendedName>
        <fullName evidence="10">choline-phosphate cytidylyltransferase</fullName>
        <ecNumber evidence="10">2.7.7.15</ecNumber>
    </recommendedName>
</protein>
<evidence type="ECO:0000256" key="7">
    <source>
        <dbReference type="ARBA" id="ARBA00023209"/>
    </source>
</evidence>
<comment type="pathway">
    <text evidence="1">Lipid metabolism.</text>
</comment>
<dbReference type="InterPro" id="IPR004821">
    <property type="entry name" value="Cyt_trans-like"/>
</dbReference>
<dbReference type="PANTHER" id="PTHR10739">
    <property type="entry name" value="CYTIDYLYLTRANSFERASE"/>
    <property type="match status" value="1"/>
</dbReference>
<accession>A0A9J6CBX6</accession>
<organism evidence="12 13">
    <name type="scientific">Polypedilum vanderplanki</name>
    <name type="common">Sleeping chironomid midge</name>
    <dbReference type="NCBI Taxonomy" id="319348"/>
    <lineage>
        <taxon>Eukaryota</taxon>
        <taxon>Metazoa</taxon>
        <taxon>Ecdysozoa</taxon>
        <taxon>Arthropoda</taxon>
        <taxon>Hexapoda</taxon>
        <taxon>Insecta</taxon>
        <taxon>Pterygota</taxon>
        <taxon>Neoptera</taxon>
        <taxon>Endopterygota</taxon>
        <taxon>Diptera</taxon>
        <taxon>Nematocera</taxon>
        <taxon>Chironomoidea</taxon>
        <taxon>Chironomidae</taxon>
        <taxon>Chironominae</taxon>
        <taxon>Polypedilum</taxon>
        <taxon>Polypedilum</taxon>
    </lineage>
</organism>
<dbReference type="Gene3D" id="3.40.50.620">
    <property type="entry name" value="HUPs"/>
    <property type="match status" value="1"/>
</dbReference>
<evidence type="ECO:0000256" key="2">
    <source>
        <dbReference type="ARBA" id="ARBA00010101"/>
    </source>
</evidence>